<evidence type="ECO:0000256" key="1">
    <source>
        <dbReference type="SAM" id="MobiDB-lite"/>
    </source>
</evidence>
<dbReference type="RefSeq" id="WP_204056159.1">
    <property type="nucleotide sequence ID" value="NZ_BAAAGP010000005.1"/>
</dbReference>
<proteinExistence type="predicted"/>
<evidence type="ECO:0000313" key="3">
    <source>
        <dbReference type="Proteomes" id="UP000603904"/>
    </source>
</evidence>
<feature type="region of interest" description="Disordered" evidence="1">
    <location>
        <begin position="166"/>
        <end position="204"/>
    </location>
</feature>
<accession>A0ABQ4FUM0</accession>
<protein>
    <submittedName>
        <fullName evidence="2">Oxidoreductase</fullName>
    </submittedName>
</protein>
<reference evidence="2 3" key="1">
    <citation type="submission" date="2021-01" db="EMBL/GenBank/DDBJ databases">
        <title>Whole genome shotgun sequence of Microbispora corallina NBRC 16416.</title>
        <authorList>
            <person name="Komaki H."/>
            <person name="Tamura T."/>
        </authorList>
    </citation>
    <scope>NUCLEOTIDE SEQUENCE [LARGE SCALE GENOMIC DNA]</scope>
    <source>
        <strain evidence="2 3">NBRC 16416</strain>
    </source>
</reference>
<organism evidence="2 3">
    <name type="scientific">Microbispora corallina</name>
    <dbReference type="NCBI Taxonomy" id="83302"/>
    <lineage>
        <taxon>Bacteria</taxon>
        <taxon>Bacillati</taxon>
        <taxon>Actinomycetota</taxon>
        <taxon>Actinomycetes</taxon>
        <taxon>Streptosporangiales</taxon>
        <taxon>Streptosporangiaceae</taxon>
        <taxon>Microbispora</taxon>
    </lineage>
</organism>
<gene>
    <name evidence="2" type="ORF">Mco01_15180</name>
</gene>
<comment type="caution">
    <text evidence="2">The sequence shown here is derived from an EMBL/GenBank/DDBJ whole genome shotgun (WGS) entry which is preliminary data.</text>
</comment>
<evidence type="ECO:0000313" key="2">
    <source>
        <dbReference type="EMBL" id="GIH38518.1"/>
    </source>
</evidence>
<sequence>MGRSRPFRWLTPAERSLWAAYPSGAWVDLREEGDDPAQGASWGRARTVRAEVIAALLLGLRDDEPGRVAGVRLAGARIVGDLNLSDATIEAKIHLLDCHLSGVVSLNDTRTRGVRLRGCDVLSFAARRATVDGLLDLDGSTIRSGLYLDNAHITGQFRLTHAQLNPTTSVPWRPGPDPHPAGDPAQPSSGPDAPDDWREPRSRGPVAMWAGGLTVDGGAFLRDLRATGCLRLVGARFNSGVHLQRAVIVSAGTHAVQADHMEATAAEFSDGFTAHGTVRLRGARISGVLSFDEAVLSAPDRALHLSHMRVEELILLWSSIEGEVNLGYSRIGVLFDRIGAYPGHVHLNGLTYASLRGPAPVAERLSWLRRDPDGYRPQPYEELAAYYRRIGHDAEGRRVLLAKQRARRRTLRLPGRLWGGLLDVLVGYGYRPWLAGVWVALLLAVGTSVFSHWRPHQIGLDESRHFDAFTYTLDLLVPVSVFEQRAAWEPVGWTQWLANGLIAAGWILATALIAAGTRVLRASGAQ</sequence>
<name>A0ABQ4FUM0_9ACTN</name>
<dbReference type="EMBL" id="BOOC01000004">
    <property type="protein sequence ID" value="GIH38518.1"/>
    <property type="molecule type" value="Genomic_DNA"/>
</dbReference>
<dbReference type="Proteomes" id="UP000603904">
    <property type="component" value="Unassembled WGS sequence"/>
</dbReference>
<keyword evidence="3" id="KW-1185">Reference proteome</keyword>